<feature type="transmembrane region" description="Helical" evidence="1">
    <location>
        <begin position="178"/>
        <end position="197"/>
    </location>
</feature>
<dbReference type="AlphaFoldDB" id="A0ABC8EFR1"/>
<evidence type="ECO:0000313" key="2">
    <source>
        <dbReference type="EMBL" id="BDR82141.1"/>
    </source>
</evidence>
<feature type="transmembrane region" description="Helical" evidence="1">
    <location>
        <begin position="44"/>
        <end position="63"/>
    </location>
</feature>
<evidence type="ECO:0000256" key="1">
    <source>
        <dbReference type="SAM" id="Phobius"/>
    </source>
</evidence>
<feature type="transmembrane region" description="Helical" evidence="1">
    <location>
        <begin position="83"/>
        <end position="103"/>
    </location>
</feature>
<sequence>MFIKLLRGDFMQGIMETIFDIVYLTTVIYVGVNMFTKSNNNRQYRLFGIMAIILGFGDAFHLVPRAYGLLTTGLEANAAALGIGKLITSITMTIFYVILYYIWRQRYNIKGKNELTVIVYGLAITRIALCLFPQNEWLKYNANVAWGIYRNIPFAMLGSMIIYLFFKESRAYHDHRFKFMWLAIVLSFAFYTPVVLWSHSIPVVGVLMIPKTIAYVWIVFMGFGEFVNKNK</sequence>
<keyword evidence="1" id="KW-0812">Transmembrane</keyword>
<feature type="transmembrane region" description="Helical" evidence="1">
    <location>
        <begin position="203"/>
        <end position="223"/>
    </location>
</feature>
<keyword evidence="1" id="KW-1133">Transmembrane helix</keyword>
<evidence type="ECO:0008006" key="4">
    <source>
        <dbReference type="Google" id="ProtNLM"/>
    </source>
</evidence>
<evidence type="ECO:0000313" key="3">
    <source>
        <dbReference type="Proteomes" id="UP001321763"/>
    </source>
</evidence>
<name>A0ABC8EFR1_CLOTA</name>
<accession>A0ABC8EFR1</accession>
<keyword evidence="1" id="KW-0472">Membrane</keyword>
<feature type="transmembrane region" description="Helical" evidence="1">
    <location>
        <begin position="12"/>
        <end position="32"/>
    </location>
</feature>
<proteinExistence type="predicted"/>
<dbReference type="EMBL" id="AP026818">
    <property type="protein sequence ID" value="BDR82141.1"/>
    <property type="molecule type" value="Genomic_DNA"/>
</dbReference>
<feature type="transmembrane region" description="Helical" evidence="1">
    <location>
        <begin position="146"/>
        <end position="166"/>
    </location>
</feature>
<dbReference type="Proteomes" id="UP001321763">
    <property type="component" value="Chromosome"/>
</dbReference>
<protein>
    <recommendedName>
        <fullName evidence="4">Beta-carotene 15,15'-monooxygenase</fullName>
    </recommendedName>
</protein>
<feature type="transmembrane region" description="Helical" evidence="1">
    <location>
        <begin position="115"/>
        <end position="134"/>
    </location>
</feature>
<organism evidence="2 3">
    <name type="scientific">Clostridium tetani</name>
    <dbReference type="NCBI Taxonomy" id="1513"/>
    <lineage>
        <taxon>Bacteria</taxon>
        <taxon>Bacillati</taxon>
        <taxon>Bacillota</taxon>
        <taxon>Clostridia</taxon>
        <taxon>Eubacteriales</taxon>
        <taxon>Clostridiaceae</taxon>
        <taxon>Clostridium</taxon>
    </lineage>
</organism>
<reference evidence="2 3" key="1">
    <citation type="submission" date="2022-09" db="EMBL/GenBank/DDBJ databases">
        <title>complete genome sequences of Clostridium tetani str. KHSU-234311-028 isolated from soil.</title>
        <authorList>
            <person name="Sekizuka T."/>
            <person name="Shitada C."/>
            <person name="Takahashi M."/>
            <person name="Kuroda M."/>
        </authorList>
    </citation>
    <scope>NUCLEOTIDE SEQUENCE [LARGE SCALE GENOMIC DNA]</scope>
    <source>
        <strain evidence="2 3">KHSU-234311-028</strain>
    </source>
</reference>
<gene>
    <name evidence="2" type="ORF">K234311028_23870</name>
</gene>